<dbReference type="Proteomes" id="UP000325672">
    <property type="component" value="Unassembled WGS sequence"/>
</dbReference>
<dbReference type="PANTHER" id="PTHR31313">
    <property type="entry name" value="TY1 ENHANCER ACTIVATOR"/>
    <property type="match status" value="1"/>
</dbReference>
<sequence length="820" mass="91951">MTPRNRAPKAVRKHVTTACIPCRDGKVKCDGNTPTCKNCRIKGKDCSYRQTDDKRKVPVRIAVSFLTQRVDQLSRYIRDHGLQKPKMNDEGHAAVKNILDALEISCEDFRESDGHVGILSDQQIHSDIAFTNNNNVSVLELPQPEDAGGNGPARRDYGVSMDVVRDGQEAPHQVDENASVGAHLVEGDAPRQVIVEDNIPHSQTQDPMYPTSLEQDTSLNAPPLEPMAAPPEPNDNDSDSDEEVTNQMSCRLGRLQLTHHGQLRYFGSTSNLTLLDALVGVISPSSDSFQRDAQEVLGNADLNMHVDEELERHLIELYFAWQDPWLHVVDMDVFWKAQSRSLDEGISTQYYSRALSNAMCALGAAHESKYHPDLVTFPRSLSEFFGDRAKLLLELEMENPTVATIQGLVVLSSYEAACTRDTRCWLYSGMAMRLAFDLGLQVDMTPYVEKGIISPEEADLRRMVFWGVYLSEQFWGFYLGRSPQSPMSGVSAPKPGSSSPLPAIKWKAYPTLSMSPYAMVPCDLICSRWVSLYDMMLPLTDVLYGVSEVSNHSLQVLTANTVQNLRVWKKNLPPELRVEGRPISQPPVPHILSLHMQYYQFMIHCHRPYMSKHYIQPQPPQGPGPRHARKMCVESAISIVKLLTIHENLYTFRRANVQMVSFIFSAALILIFITVPSKRSLRNQDLVRYLNTCFRALEEMGSSLENAKRTSTFLSTLQRQWETRRRKRMNTHTKQKPGHRQHPGSSRKMARDIGCTGEIHDFVGNHTFSEHATGPSFASPSDDSGGAGFSIADPLSPMGDFMDFSLCNILLSEGIPGSFV</sequence>
<keyword evidence="12" id="KW-1185">Reference proteome</keyword>
<comment type="subcellular location">
    <subcellularLocation>
        <location evidence="1">Nucleus</location>
    </subcellularLocation>
</comment>
<evidence type="ECO:0000256" key="4">
    <source>
        <dbReference type="ARBA" id="ARBA00023015"/>
    </source>
</evidence>
<feature type="region of interest" description="Disordered" evidence="8">
    <location>
        <begin position="201"/>
        <end position="245"/>
    </location>
</feature>
<evidence type="ECO:0000256" key="7">
    <source>
        <dbReference type="ARBA" id="ARBA00023242"/>
    </source>
</evidence>
<evidence type="ECO:0000256" key="3">
    <source>
        <dbReference type="ARBA" id="ARBA00022833"/>
    </source>
</evidence>
<dbReference type="GO" id="GO:0005634">
    <property type="term" value="C:nucleus"/>
    <property type="evidence" value="ECO:0007669"/>
    <property type="project" value="UniProtKB-SubCell"/>
</dbReference>
<dbReference type="PANTHER" id="PTHR31313:SF77">
    <property type="entry name" value="ZN(II)2CYS6 TRANSCRIPTION FACTOR (EUROFUNG)"/>
    <property type="match status" value="1"/>
</dbReference>
<keyword evidence="2" id="KW-0479">Metal-binding</keyword>
<organism evidence="11 12">
    <name type="scientific">Aspergillus pseudotamarii</name>
    <dbReference type="NCBI Taxonomy" id="132259"/>
    <lineage>
        <taxon>Eukaryota</taxon>
        <taxon>Fungi</taxon>
        <taxon>Dikarya</taxon>
        <taxon>Ascomycota</taxon>
        <taxon>Pezizomycotina</taxon>
        <taxon>Eurotiomycetes</taxon>
        <taxon>Eurotiomycetidae</taxon>
        <taxon>Eurotiales</taxon>
        <taxon>Aspergillaceae</taxon>
        <taxon>Aspergillus</taxon>
        <taxon>Aspergillus subgen. Circumdati</taxon>
    </lineage>
</organism>
<dbReference type="InterPro" id="IPR007219">
    <property type="entry name" value="XnlR_reg_dom"/>
</dbReference>
<evidence type="ECO:0000313" key="12">
    <source>
        <dbReference type="Proteomes" id="UP000325672"/>
    </source>
</evidence>
<name>A0A5N6T6E2_ASPPS</name>
<feature type="transmembrane region" description="Helical" evidence="9">
    <location>
        <begin position="657"/>
        <end position="675"/>
    </location>
</feature>
<feature type="compositionally biased region" description="Polar residues" evidence="8">
    <location>
        <begin position="201"/>
        <end position="218"/>
    </location>
</feature>
<dbReference type="GO" id="GO:0009893">
    <property type="term" value="P:positive regulation of metabolic process"/>
    <property type="evidence" value="ECO:0007669"/>
    <property type="project" value="UniProtKB-ARBA"/>
</dbReference>
<dbReference type="PROSITE" id="PS00463">
    <property type="entry name" value="ZN2_CY6_FUNGAL_1"/>
    <property type="match status" value="1"/>
</dbReference>
<protein>
    <submittedName>
        <fullName evidence="11">Fungal-specific transcription factor domain-containing protein</fullName>
    </submittedName>
</protein>
<evidence type="ECO:0000256" key="2">
    <source>
        <dbReference type="ARBA" id="ARBA00022723"/>
    </source>
</evidence>
<dbReference type="OrthoDB" id="2154091at2759"/>
<feature type="domain" description="Zn(2)-C6 fungal-type" evidence="10">
    <location>
        <begin position="18"/>
        <end position="48"/>
    </location>
</feature>
<evidence type="ECO:0000256" key="1">
    <source>
        <dbReference type="ARBA" id="ARBA00004123"/>
    </source>
</evidence>
<keyword evidence="9" id="KW-1133">Transmembrane helix</keyword>
<feature type="compositionally biased region" description="Pro residues" evidence="8">
    <location>
        <begin position="223"/>
        <end position="233"/>
    </location>
</feature>
<dbReference type="GeneID" id="43646974"/>
<keyword evidence="9" id="KW-0472">Membrane</keyword>
<dbReference type="SMART" id="SM00906">
    <property type="entry name" value="Fungal_trans"/>
    <property type="match status" value="1"/>
</dbReference>
<accession>A0A5N6T6E2</accession>
<dbReference type="CDD" id="cd00067">
    <property type="entry name" value="GAL4"/>
    <property type="match status" value="1"/>
</dbReference>
<gene>
    <name evidence="11" type="ORF">BDV38DRAFT_295720</name>
</gene>
<dbReference type="PROSITE" id="PS50048">
    <property type="entry name" value="ZN2_CY6_FUNGAL_2"/>
    <property type="match status" value="1"/>
</dbReference>
<dbReference type="InterPro" id="IPR036864">
    <property type="entry name" value="Zn2-C6_fun-type_DNA-bd_sf"/>
</dbReference>
<evidence type="ECO:0000256" key="8">
    <source>
        <dbReference type="SAM" id="MobiDB-lite"/>
    </source>
</evidence>
<dbReference type="Gene3D" id="4.10.240.10">
    <property type="entry name" value="Zn(2)-C6 fungal-type DNA-binding domain"/>
    <property type="match status" value="1"/>
</dbReference>
<keyword evidence="3" id="KW-0862">Zinc</keyword>
<evidence type="ECO:0000259" key="10">
    <source>
        <dbReference type="PROSITE" id="PS50048"/>
    </source>
</evidence>
<dbReference type="CDD" id="cd12148">
    <property type="entry name" value="fungal_TF_MHR"/>
    <property type="match status" value="1"/>
</dbReference>
<dbReference type="RefSeq" id="XP_031917958.1">
    <property type="nucleotide sequence ID" value="XM_032062764.1"/>
</dbReference>
<dbReference type="InterPro" id="IPR001138">
    <property type="entry name" value="Zn2Cys6_DnaBD"/>
</dbReference>
<dbReference type="AlphaFoldDB" id="A0A5N6T6E2"/>
<reference evidence="11 12" key="1">
    <citation type="submission" date="2019-04" db="EMBL/GenBank/DDBJ databases">
        <title>Friends and foes A comparative genomics study of 23 Aspergillus species from section Flavi.</title>
        <authorList>
            <consortium name="DOE Joint Genome Institute"/>
            <person name="Kjaerbolling I."/>
            <person name="Vesth T."/>
            <person name="Frisvad J.C."/>
            <person name="Nybo J.L."/>
            <person name="Theobald S."/>
            <person name="Kildgaard S."/>
            <person name="Isbrandt T."/>
            <person name="Kuo A."/>
            <person name="Sato A."/>
            <person name="Lyhne E.K."/>
            <person name="Kogle M.E."/>
            <person name="Wiebenga A."/>
            <person name="Kun R.S."/>
            <person name="Lubbers R.J."/>
            <person name="Makela M.R."/>
            <person name="Barry K."/>
            <person name="Chovatia M."/>
            <person name="Clum A."/>
            <person name="Daum C."/>
            <person name="Haridas S."/>
            <person name="He G."/>
            <person name="LaButti K."/>
            <person name="Lipzen A."/>
            <person name="Mondo S."/>
            <person name="Riley R."/>
            <person name="Salamov A."/>
            <person name="Simmons B.A."/>
            <person name="Magnuson J.K."/>
            <person name="Henrissat B."/>
            <person name="Mortensen U.H."/>
            <person name="Larsen T.O."/>
            <person name="Devries R.P."/>
            <person name="Grigoriev I.V."/>
            <person name="Machida M."/>
            <person name="Baker S.E."/>
            <person name="Andersen M.R."/>
        </authorList>
    </citation>
    <scope>NUCLEOTIDE SEQUENCE [LARGE SCALE GENOMIC DNA]</scope>
    <source>
        <strain evidence="11 12">CBS 117625</strain>
    </source>
</reference>
<dbReference type="SUPFAM" id="SSF57701">
    <property type="entry name" value="Zn2/Cys6 DNA-binding domain"/>
    <property type="match status" value="1"/>
</dbReference>
<dbReference type="Pfam" id="PF04082">
    <property type="entry name" value="Fungal_trans"/>
    <property type="match status" value="1"/>
</dbReference>
<keyword evidence="9" id="KW-0812">Transmembrane</keyword>
<keyword evidence="4" id="KW-0805">Transcription regulation</keyword>
<feature type="compositionally biased region" description="Acidic residues" evidence="8">
    <location>
        <begin position="234"/>
        <end position="244"/>
    </location>
</feature>
<feature type="region of interest" description="Disordered" evidence="8">
    <location>
        <begin position="771"/>
        <end position="790"/>
    </location>
</feature>
<keyword evidence="7" id="KW-0539">Nucleus</keyword>
<dbReference type="GO" id="GO:0003677">
    <property type="term" value="F:DNA binding"/>
    <property type="evidence" value="ECO:0007669"/>
    <property type="project" value="UniProtKB-KW"/>
</dbReference>
<dbReference type="SMART" id="SM00066">
    <property type="entry name" value="GAL4"/>
    <property type="match status" value="1"/>
</dbReference>
<keyword evidence="5" id="KW-0238">DNA-binding</keyword>
<keyword evidence="6" id="KW-0804">Transcription</keyword>
<proteinExistence type="predicted"/>
<dbReference type="EMBL" id="ML743556">
    <property type="protein sequence ID" value="KAE8141895.1"/>
    <property type="molecule type" value="Genomic_DNA"/>
</dbReference>
<evidence type="ECO:0000256" key="5">
    <source>
        <dbReference type="ARBA" id="ARBA00023125"/>
    </source>
</evidence>
<feature type="region of interest" description="Disordered" evidence="8">
    <location>
        <begin position="725"/>
        <end position="750"/>
    </location>
</feature>
<dbReference type="GO" id="GO:0006351">
    <property type="term" value="P:DNA-templated transcription"/>
    <property type="evidence" value="ECO:0007669"/>
    <property type="project" value="InterPro"/>
</dbReference>
<evidence type="ECO:0000313" key="11">
    <source>
        <dbReference type="EMBL" id="KAE8141895.1"/>
    </source>
</evidence>
<dbReference type="GO" id="GO:0008270">
    <property type="term" value="F:zinc ion binding"/>
    <property type="evidence" value="ECO:0007669"/>
    <property type="project" value="InterPro"/>
</dbReference>
<evidence type="ECO:0000256" key="9">
    <source>
        <dbReference type="SAM" id="Phobius"/>
    </source>
</evidence>
<dbReference type="InterPro" id="IPR051615">
    <property type="entry name" value="Transcr_Regulatory_Elem"/>
</dbReference>
<dbReference type="Pfam" id="PF00172">
    <property type="entry name" value="Zn_clus"/>
    <property type="match status" value="1"/>
</dbReference>
<feature type="compositionally biased region" description="Basic residues" evidence="8">
    <location>
        <begin position="725"/>
        <end position="742"/>
    </location>
</feature>
<evidence type="ECO:0000256" key="6">
    <source>
        <dbReference type="ARBA" id="ARBA00023163"/>
    </source>
</evidence>
<dbReference type="GO" id="GO:0000981">
    <property type="term" value="F:DNA-binding transcription factor activity, RNA polymerase II-specific"/>
    <property type="evidence" value="ECO:0007669"/>
    <property type="project" value="InterPro"/>
</dbReference>